<evidence type="ECO:0000313" key="1">
    <source>
        <dbReference type="EMBL" id="CAF1619699.1"/>
    </source>
</evidence>
<dbReference type="EMBL" id="CAJNOQ010040331">
    <property type="protein sequence ID" value="CAF1619699.1"/>
    <property type="molecule type" value="Genomic_DNA"/>
</dbReference>
<reference evidence="1" key="1">
    <citation type="submission" date="2021-02" db="EMBL/GenBank/DDBJ databases">
        <authorList>
            <person name="Nowell W R."/>
        </authorList>
    </citation>
    <scope>NUCLEOTIDE SEQUENCE</scope>
</reference>
<name>A0A816C5G8_9BILA</name>
<comment type="caution">
    <text evidence="1">The sequence shown here is derived from an EMBL/GenBank/DDBJ whole genome shotgun (WGS) entry which is preliminary data.</text>
</comment>
<dbReference type="Proteomes" id="UP000663829">
    <property type="component" value="Unassembled WGS sequence"/>
</dbReference>
<dbReference type="AlphaFoldDB" id="A0A816C5G8"/>
<accession>A0A816C5G8</accession>
<protein>
    <submittedName>
        <fullName evidence="1">Uncharacterized protein</fullName>
    </submittedName>
</protein>
<feature type="non-terminal residue" evidence="1">
    <location>
        <position position="30"/>
    </location>
</feature>
<sequence>MIMNEQLLKQNEVLHVIETLIAKSKEDHTL</sequence>
<dbReference type="Proteomes" id="UP000681722">
    <property type="component" value="Unassembled WGS sequence"/>
</dbReference>
<organism evidence="1 3">
    <name type="scientific">Didymodactylos carnosus</name>
    <dbReference type="NCBI Taxonomy" id="1234261"/>
    <lineage>
        <taxon>Eukaryota</taxon>
        <taxon>Metazoa</taxon>
        <taxon>Spiralia</taxon>
        <taxon>Gnathifera</taxon>
        <taxon>Rotifera</taxon>
        <taxon>Eurotatoria</taxon>
        <taxon>Bdelloidea</taxon>
        <taxon>Philodinida</taxon>
        <taxon>Philodinidae</taxon>
        <taxon>Didymodactylos</taxon>
    </lineage>
</organism>
<dbReference type="EMBL" id="CAJOBC010107422">
    <property type="protein sequence ID" value="CAF4508762.1"/>
    <property type="molecule type" value="Genomic_DNA"/>
</dbReference>
<keyword evidence="3" id="KW-1185">Reference proteome</keyword>
<evidence type="ECO:0000313" key="2">
    <source>
        <dbReference type="EMBL" id="CAF4508762.1"/>
    </source>
</evidence>
<gene>
    <name evidence="1" type="ORF">GPM918_LOCUS43658</name>
    <name evidence="2" type="ORF">SRO942_LOCUS45203</name>
</gene>
<evidence type="ECO:0000313" key="3">
    <source>
        <dbReference type="Proteomes" id="UP000663829"/>
    </source>
</evidence>
<proteinExistence type="predicted"/>